<evidence type="ECO:0000256" key="8">
    <source>
        <dbReference type="ARBA" id="ARBA00022989"/>
    </source>
</evidence>
<proteinExistence type="inferred from homology"/>
<keyword evidence="3" id="KW-1003">Cell membrane</keyword>
<dbReference type="GO" id="GO:0016887">
    <property type="term" value="F:ATP hydrolysis activity"/>
    <property type="evidence" value="ECO:0007669"/>
    <property type="project" value="InterPro"/>
</dbReference>
<dbReference type="PROSITE" id="PS50893">
    <property type="entry name" value="ABC_TRANSPORTER_2"/>
    <property type="match status" value="1"/>
</dbReference>
<evidence type="ECO:0000256" key="6">
    <source>
        <dbReference type="ARBA" id="ARBA00022741"/>
    </source>
</evidence>
<feature type="domain" description="ABC transmembrane type-1" evidence="14">
    <location>
        <begin position="19"/>
        <end position="305"/>
    </location>
</feature>
<feature type="compositionally biased region" description="Low complexity" evidence="11">
    <location>
        <begin position="359"/>
        <end position="374"/>
    </location>
</feature>
<evidence type="ECO:0000256" key="1">
    <source>
        <dbReference type="ARBA" id="ARBA00004429"/>
    </source>
</evidence>
<name>A0A810L4S1_9ACTN</name>
<feature type="transmembrane region" description="Helical" evidence="12">
    <location>
        <begin position="144"/>
        <end position="172"/>
    </location>
</feature>
<organism evidence="15 16">
    <name type="scientific">Actinocatenispora sera</name>
    <dbReference type="NCBI Taxonomy" id="390989"/>
    <lineage>
        <taxon>Bacteria</taxon>
        <taxon>Bacillati</taxon>
        <taxon>Actinomycetota</taxon>
        <taxon>Actinomycetes</taxon>
        <taxon>Micromonosporales</taxon>
        <taxon>Micromonosporaceae</taxon>
        <taxon>Actinocatenispora</taxon>
    </lineage>
</organism>
<protein>
    <submittedName>
        <fullName evidence="15">ABC transporter</fullName>
    </submittedName>
</protein>
<dbReference type="CDD" id="cd18550">
    <property type="entry name" value="ABC_6TM_exporter_like"/>
    <property type="match status" value="1"/>
</dbReference>
<comment type="subcellular location">
    <subcellularLocation>
        <location evidence="1">Cell inner membrane</location>
        <topology evidence="1">Multi-pass membrane protein</topology>
    </subcellularLocation>
</comment>
<dbReference type="GO" id="GO:0015421">
    <property type="term" value="F:ABC-type oligopeptide transporter activity"/>
    <property type="evidence" value="ECO:0007669"/>
    <property type="project" value="TreeGrafter"/>
</dbReference>
<evidence type="ECO:0000256" key="4">
    <source>
        <dbReference type="ARBA" id="ARBA00022519"/>
    </source>
</evidence>
<evidence type="ECO:0000256" key="2">
    <source>
        <dbReference type="ARBA" id="ARBA00022448"/>
    </source>
</evidence>
<evidence type="ECO:0000256" key="9">
    <source>
        <dbReference type="ARBA" id="ARBA00023136"/>
    </source>
</evidence>
<feature type="region of interest" description="Disordered" evidence="11">
    <location>
        <begin position="358"/>
        <end position="393"/>
    </location>
</feature>
<evidence type="ECO:0000259" key="14">
    <source>
        <dbReference type="PROSITE" id="PS50929"/>
    </source>
</evidence>
<evidence type="ECO:0000313" key="16">
    <source>
        <dbReference type="Proteomes" id="UP000680750"/>
    </source>
</evidence>
<evidence type="ECO:0000256" key="12">
    <source>
        <dbReference type="SAM" id="Phobius"/>
    </source>
</evidence>
<feature type="transmembrane region" description="Helical" evidence="12">
    <location>
        <begin position="52"/>
        <end position="75"/>
    </location>
</feature>
<dbReference type="PANTHER" id="PTHR43394">
    <property type="entry name" value="ATP-DEPENDENT PERMEASE MDL1, MITOCHONDRIAL"/>
    <property type="match status" value="1"/>
</dbReference>
<dbReference type="SUPFAM" id="SSF90123">
    <property type="entry name" value="ABC transporter transmembrane region"/>
    <property type="match status" value="1"/>
</dbReference>
<dbReference type="Gene3D" id="3.40.50.300">
    <property type="entry name" value="P-loop containing nucleotide triphosphate hydrolases"/>
    <property type="match status" value="1"/>
</dbReference>
<keyword evidence="9 12" id="KW-0472">Membrane</keyword>
<comment type="similarity">
    <text evidence="10">Belongs to the ABC transporter superfamily. Siderophore-Fe(3+) uptake transporter (SIUT) (TC 3.A.1.21) family.</text>
</comment>
<feature type="compositionally biased region" description="Basic and acidic residues" evidence="11">
    <location>
        <begin position="375"/>
        <end position="393"/>
    </location>
</feature>
<dbReference type="InterPro" id="IPR003439">
    <property type="entry name" value="ABC_transporter-like_ATP-bd"/>
</dbReference>
<evidence type="ECO:0000256" key="10">
    <source>
        <dbReference type="ARBA" id="ARBA00023455"/>
    </source>
</evidence>
<keyword evidence="6" id="KW-0547">Nucleotide-binding</keyword>
<evidence type="ECO:0000313" key="15">
    <source>
        <dbReference type="EMBL" id="BCJ29351.1"/>
    </source>
</evidence>
<evidence type="ECO:0000259" key="13">
    <source>
        <dbReference type="PROSITE" id="PS50893"/>
    </source>
</evidence>
<dbReference type="InterPro" id="IPR003593">
    <property type="entry name" value="AAA+_ATPase"/>
</dbReference>
<dbReference type="EMBL" id="AP023354">
    <property type="protein sequence ID" value="BCJ29351.1"/>
    <property type="molecule type" value="Genomic_DNA"/>
</dbReference>
<evidence type="ECO:0000256" key="7">
    <source>
        <dbReference type="ARBA" id="ARBA00022840"/>
    </source>
</evidence>
<dbReference type="InterPro" id="IPR039421">
    <property type="entry name" value="Type_1_exporter"/>
</dbReference>
<dbReference type="SUPFAM" id="SSF52540">
    <property type="entry name" value="P-loop containing nucleoside triphosphate hydrolases"/>
    <property type="match status" value="1"/>
</dbReference>
<keyword evidence="5 12" id="KW-0812">Transmembrane</keyword>
<evidence type="ECO:0000256" key="11">
    <source>
        <dbReference type="SAM" id="MobiDB-lite"/>
    </source>
</evidence>
<feature type="domain" description="ABC transporter" evidence="13">
    <location>
        <begin position="380"/>
        <end position="617"/>
    </location>
</feature>
<dbReference type="GO" id="GO:0005524">
    <property type="term" value="F:ATP binding"/>
    <property type="evidence" value="ECO:0007669"/>
    <property type="project" value="UniProtKB-KW"/>
</dbReference>
<dbReference type="AlphaFoldDB" id="A0A810L4S1"/>
<dbReference type="GO" id="GO:0005886">
    <property type="term" value="C:plasma membrane"/>
    <property type="evidence" value="ECO:0007669"/>
    <property type="project" value="UniProtKB-SubCell"/>
</dbReference>
<evidence type="ECO:0000256" key="5">
    <source>
        <dbReference type="ARBA" id="ARBA00022692"/>
    </source>
</evidence>
<feature type="transmembrane region" description="Helical" evidence="12">
    <location>
        <begin position="20"/>
        <end position="40"/>
    </location>
</feature>
<reference evidence="15" key="1">
    <citation type="submission" date="2020-08" db="EMBL/GenBank/DDBJ databases">
        <title>Whole genome shotgun sequence of Actinocatenispora sera NBRC 101916.</title>
        <authorList>
            <person name="Komaki H."/>
            <person name="Tamura T."/>
        </authorList>
    </citation>
    <scope>NUCLEOTIDE SEQUENCE</scope>
    <source>
        <strain evidence="15">NBRC 101916</strain>
    </source>
</reference>
<keyword evidence="8 12" id="KW-1133">Transmembrane helix</keyword>
<dbReference type="KEGG" id="aser:Asera_34590"/>
<dbReference type="Proteomes" id="UP000680750">
    <property type="component" value="Chromosome"/>
</dbReference>
<keyword evidence="16" id="KW-1185">Reference proteome</keyword>
<keyword evidence="2" id="KW-0813">Transport</keyword>
<dbReference type="InterPro" id="IPR011527">
    <property type="entry name" value="ABC1_TM_dom"/>
</dbReference>
<dbReference type="FunFam" id="3.40.50.300:FF:000221">
    <property type="entry name" value="Multidrug ABC transporter ATP-binding protein"/>
    <property type="match status" value="1"/>
</dbReference>
<keyword evidence="7" id="KW-0067">ATP-binding</keyword>
<dbReference type="PANTHER" id="PTHR43394:SF1">
    <property type="entry name" value="ATP-BINDING CASSETTE SUB-FAMILY B MEMBER 10, MITOCHONDRIAL"/>
    <property type="match status" value="1"/>
</dbReference>
<dbReference type="InterPro" id="IPR027417">
    <property type="entry name" value="P-loop_NTPase"/>
</dbReference>
<accession>A0A810L4S1</accession>
<gene>
    <name evidence="15" type="ORF">Asera_34590</name>
</gene>
<dbReference type="InterPro" id="IPR036640">
    <property type="entry name" value="ABC1_TM_sf"/>
</dbReference>
<dbReference type="PROSITE" id="PS50929">
    <property type="entry name" value="ABC_TM1F"/>
    <property type="match status" value="1"/>
</dbReference>
<dbReference type="RefSeq" id="WP_211255702.1">
    <property type="nucleotide sequence ID" value="NZ_AP023354.1"/>
</dbReference>
<dbReference type="SMART" id="SM00382">
    <property type="entry name" value="AAA"/>
    <property type="match status" value="1"/>
</dbReference>
<dbReference type="Pfam" id="PF00664">
    <property type="entry name" value="ABC_membrane"/>
    <property type="match status" value="1"/>
</dbReference>
<evidence type="ECO:0000256" key="3">
    <source>
        <dbReference type="ARBA" id="ARBA00022475"/>
    </source>
</evidence>
<dbReference type="InterPro" id="IPR017871">
    <property type="entry name" value="ABC_transporter-like_CS"/>
</dbReference>
<keyword evidence="4" id="KW-0997">Cell inner membrane</keyword>
<dbReference type="Pfam" id="PF00005">
    <property type="entry name" value="ABC_tran"/>
    <property type="match status" value="1"/>
</dbReference>
<dbReference type="Gene3D" id="1.20.1560.10">
    <property type="entry name" value="ABC transporter type 1, transmembrane domain"/>
    <property type="match status" value="1"/>
</dbReference>
<sequence>MVPVRRVAGLFVGYRRRLAGLVALLVLQAGVSVSAPFLLREILDRAIPARDVPLLSLLALGMLASAAGTAALSAVTNRLSNVIGQGIMHDVRVAVYDHLQRMSLGWFTRTRAGDTLSRITSDIAGVDAVLTNTVTAMVQSGVSALAVAVALVVLNWQLALVALVVVPGMLLLTPRLGRRRRAVVGNRQRRMGRLTSLITESLSVSGILLAKTMGNRDELRDRFAAESREVSRLEIAASMMGRWSTASRRASLVAVPAVVYWLAGVQFAHGIHPSTLGTVVAFTSMLNRLVSPIGTMQGIGAGVSSSMALFGRIFEVLDLPVEVADAPGATPLRTTGSAEVALRDVWFRYDGPGSDHASAANGHAGVADGHAGAADGHRDASGDSVRDRASEDRGGGWTLRGIDLTVPAGRRLAIVGATGSGKTSLAYLIARLYDPQRGAVTIGGTDVRTVTLDSLADVVGLVSQETYLFHDTVAANLRFARPEATDADLVAACRAARIHEAVAALPDGYDTVVGERGFRFSGGERQRLAIARVLLRDPPVLVLDEATSALDTGTEREVQLALDVAAAGRTTIAIAHRLSTVRDADEIVVLHAGSVVERGRHADLVAAGGRYAALVADADHAPAS</sequence>
<dbReference type="PROSITE" id="PS00211">
    <property type="entry name" value="ABC_TRANSPORTER_1"/>
    <property type="match status" value="1"/>
</dbReference>